<dbReference type="OrthoDB" id="9796612at2"/>
<dbReference type="InterPro" id="IPR037038">
    <property type="entry name" value="HepT-like_sf"/>
</dbReference>
<gene>
    <name evidence="5" type="ORF">SAMN05421863_100320</name>
</gene>
<dbReference type="AlphaFoldDB" id="A0A1I4JXH0"/>
<dbReference type="PANTHER" id="PTHR33397">
    <property type="entry name" value="UPF0331 PROTEIN YUTE"/>
    <property type="match status" value="1"/>
</dbReference>
<dbReference type="PANTHER" id="PTHR33397:SF3">
    <property type="entry name" value="MRNA NUCLEASE HEPT"/>
    <property type="match status" value="1"/>
</dbReference>
<dbReference type="InterPro" id="IPR052379">
    <property type="entry name" value="Type_VII_TA_RNase"/>
</dbReference>
<keyword evidence="2" id="KW-0540">Nuclease</keyword>
<evidence type="ECO:0000256" key="2">
    <source>
        <dbReference type="ARBA" id="ARBA00022722"/>
    </source>
</evidence>
<evidence type="ECO:0000256" key="3">
    <source>
        <dbReference type="ARBA" id="ARBA00022801"/>
    </source>
</evidence>
<dbReference type="GO" id="GO:0004540">
    <property type="term" value="F:RNA nuclease activity"/>
    <property type="evidence" value="ECO:0007669"/>
    <property type="project" value="InterPro"/>
</dbReference>
<evidence type="ECO:0000313" key="6">
    <source>
        <dbReference type="Proteomes" id="UP000183287"/>
    </source>
</evidence>
<evidence type="ECO:0000256" key="4">
    <source>
        <dbReference type="ARBA" id="ARBA00024207"/>
    </source>
</evidence>
<dbReference type="GO" id="GO:0110001">
    <property type="term" value="C:toxin-antitoxin complex"/>
    <property type="evidence" value="ECO:0007669"/>
    <property type="project" value="InterPro"/>
</dbReference>
<dbReference type="NCBIfam" id="NF047751">
    <property type="entry name" value="HepT_toxin"/>
    <property type="match status" value="1"/>
</dbReference>
<dbReference type="RefSeq" id="WP_074903149.1">
    <property type="nucleotide sequence ID" value="NZ_FOUB01000003.1"/>
</dbReference>
<dbReference type="EMBL" id="FOUB01000003">
    <property type="protein sequence ID" value="SFL71265.1"/>
    <property type="molecule type" value="Genomic_DNA"/>
</dbReference>
<proteinExistence type="inferred from homology"/>
<dbReference type="SUPFAM" id="SSF81593">
    <property type="entry name" value="Nucleotidyltransferase substrate binding subunit/domain"/>
    <property type="match status" value="1"/>
</dbReference>
<organism evidence="5 6">
    <name type="scientific">Nitrosomonas communis</name>
    <dbReference type="NCBI Taxonomy" id="44574"/>
    <lineage>
        <taxon>Bacteria</taxon>
        <taxon>Pseudomonadati</taxon>
        <taxon>Pseudomonadota</taxon>
        <taxon>Betaproteobacteria</taxon>
        <taxon>Nitrosomonadales</taxon>
        <taxon>Nitrosomonadaceae</taxon>
        <taxon>Nitrosomonas</taxon>
    </lineage>
</organism>
<sequence length="137" mass="15931">MNDVILSKKVSIERCLKQIDRYYRMETGVPFVKDQLRLDAVAMNLQRAAELTIDIANHLVKIRKLGLPRDSRESFTLLAQAGIIGEKMMRKLQGMVGFRNILVHEYQELDMQILIDVIEHRIQDLLEFANQALHWAN</sequence>
<comment type="similarity">
    <text evidence="4">Belongs to the HepT RNase toxin family.</text>
</comment>
<keyword evidence="6" id="KW-1185">Reference proteome</keyword>
<protein>
    <submittedName>
        <fullName evidence="5">Uncharacterized conserved protein YutE, UPF0331/DUF86 family</fullName>
    </submittedName>
</protein>
<dbReference type="Gene3D" id="1.20.120.580">
    <property type="entry name" value="bsu32300-like"/>
    <property type="match status" value="1"/>
</dbReference>
<name>A0A1I4JXH0_9PROT</name>
<dbReference type="Proteomes" id="UP000183287">
    <property type="component" value="Unassembled WGS sequence"/>
</dbReference>
<keyword evidence="3" id="KW-0378">Hydrolase</keyword>
<keyword evidence="1" id="KW-1277">Toxin-antitoxin system</keyword>
<dbReference type="InterPro" id="IPR008201">
    <property type="entry name" value="HepT-like"/>
</dbReference>
<dbReference type="Pfam" id="PF01934">
    <property type="entry name" value="HepT-like"/>
    <property type="match status" value="1"/>
</dbReference>
<evidence type="ECO:0000256" key="1">
    <source>
        <dbReference type="ARBA" id="ARBA00022649"/>
    </source>
</evidence>
<accession>A0A1I4JXH0</accession>
<evidence type="ECO:0000313" key="5">
    <source>
        <dbReference type="EMBL" id="SFL71265.1"/>
    </source>
</evidence>
<dbReference type="GO" id="GO:0016787">
    <property type="term" value="F:hydrolase activity"/>
    <property type="evidence" value="ECO:0007669"/>
    <property type="project" value="UniProtKB-KW"/>
</dbReference>
<reference evidence="6" key="1">
    <citation type="submission" date="2016-10" db="EMBL/GenBank/DDBJ databases">
        <authorList>
            <person name="Varghese N."/>
            <person name="Submissions S."/>
        </authorList>
    </citation>
    <scope>NUCLEOTIDE SEQUENCE [LARGE SCALE GENOMIC DNA]</scope>
    <source>
        <strain evidence="6">Nm44</strain>
    </source>
</reference>